<protein>
    <submittedName>
        <fullName evidence="1">Uncharacterized protein</fullName>
    </submittedName>
</protein>
<gene>
    <name evidence="1" type="ORF">Vadar_019266</name>
</gene>
<proteinExistence type="predicted"/>
<sequence>MDALVILGLRVSGDPVILREDPPFSELEREYGATIWNMKITIDAIEERFDSLGDIANDDFIRSSDAAQKDIQATQFNAKNIEVLNNINLEKKDGTVEPYCNAATGIGNGYIQPSLGCPTSSNKDFIIEQSQEVEPGKPRRENLSHKGEFLGDMEAGDMALENKVKNEAPVESPTSVLEDEEPQNEPRKTKNPTVAAIASNPRPELQVAVITRRSCCPEANETHRQAHKREKGERGREREKWAEEEEKKEEKKKTEEGGGGWTEKLGETQIKVMLS</sequence>
<comment type="caution">
    <text evidence="1">The sequence shown here is derived from an EMBL/GenBank/DDBJ whole genome shotgun (WGS) entry which is preliminary data.</text>
</comment>
<dbReference type="Proteomes" id="UP000828048">
    <property type="component" value="Chromosome 6"/>
</dbReference>
<dbReference type="EMBL" id="CM037156">
    <property type="protein sequence ID" value="KAH7837890.1"/>
    <property type="molecule type" value="Genomic_DNA"/>
</dbReference>
<organism evidence="1 2">
    <name type="scientific">Vaccinium darrowii</name>
    <dbReference type="NCBI Taxonomy" id="229202"/>
    <lineage>
        <taxon>Eukaryota</taxon>
        <taxon>Viridiplantae</taxon>
        <taxon>Streptophyta</taxon>
        <taxon>Embryophyta</taxon>
        <taxon>Tracheophyta</taxon>
        <taxon>Spermatophyta</taxon>
        <taxon>Magnoliopsida</taxon>
        <taxon>eudicotyledons</taxon>
        <taxon>Gunneridae</taxon>
        <taxon>Pentapetalae</taxon>
        <taxon>asterids</taxon>
        <taxon>Ericales</taxon>
        <taxon>Ericaceae</taxon>
        <taxon>Vaccinioideae</taxon>
        <taxon>Vaccinieae</taxon>
        <taxon>Vaccinium</taxon>
    </lineage>
</organism>
<keyword evidence="2" id="KW-1185">Reference proteome</keyword>
<evidence type="ECO:0000313" key="2">
    <source>
        <dbReference type="Proteomes" id="UP000828048"/>
    </source>
</evidence>
<evidence type="ECO:0000313" key="1">
    <source>
        <dbReference type="EMBL" id="KAH7837890.1"/>
    </source>
</evidence>
<accession>A0ACB7XB98</accession>
<reference evidence="1 2" key="1">
    <citation type="journal article" date="2021" name="Hortic Res">
        <title>High-quality reference genome and annotation aids understanding of berry development for evergreen blueberry (Vaccinium darrowii).</title>
        <authorList>
            <person name="Yu J."/>
            <person name="Hulse-Kemp A.M."/>
            <person name="Babiker E."/>
            <person name="Staton M."/>
        </authorList>
    </citation>
    <scope>NUCLEOTIDE SEQUENCE [LARGE SCALE GENOMIC DNA]</scope>
    <source>
        <strain evidence="2">cv. NJ 8807/NJ 8810</strain>
        <tissue evidence="1">Young leaf</tissue>
    </source>
</reference>
<name>A0ACB7XB98_9ERIC</name>